<feature type="transmembrane region" description="Helical" evidence="6">
    <location>
        <begin position="219"/>
        <end position="240"/>
    </location>
</feature>
<feature type="transmembrane region" description="Helical" evidence="6">
    <location>
        <begin position="514"/>
        <end position="538"/>
    </location>
</feature>
<keyword evidence="4 6" id="KW-0472">Membrane</keyword>
<evidence type="ECO:0000256" key="4">
    <source>
        <dbReference type="ARBA" id="ARBA00023136"/>
    </source>
</evidence>
<dbReference type="Proteomes" id="UP001278766">
    <property type="component" value="Unassembled WGS sequence"/>
</dbReference>
<keyword evidence="7" id="KW-0732">Signal</keyword>
<dbReference type="Pfam" id="PF02535">
    <property type="entry name" value="Zip"/>
    <property type="match status" value="2"/>
</dbReference>
<keyword evidence="2 6" id="KW-0812">Transmembrane</keyword>
<organism evidence="8 9">
    <name type="scientific">Chaetomium fimeti</name>
    <dbReference type="NCBI Taxonomy" id="1854472"/>
    <lineage>
        <taxon>Eukaryota</taxon>
        <taxon>Fungi</taxon>
        <taxon>Dikarya</taxon>
        <taxon>Ascomycota</taxon>
        <taxon>Pezizomycotina</taxon>
        <taxon>Sordariomycetes</taxon>
        <taxon>Sordariomycetidae</taxon>
        <taxon>Sordariales</taxon>
        <taxon>Chaetomiaceae</taxon>
        <taxon>Chaetomium</taxon>
    </lineage>
</organism>
<dbReference type="AlphaFoldDB" id="A0AAE0LSU0"/>
<evidence type="ECO:0000256" key="6">
    <source>
        <dbReference type="SAM" id="Phobius"/>
    </source>
</evidence>
<dbReference type="EMBL" id="JAUEPN010000004">
    <property type="protein sequence ID" value="KAK3295549.1"/>
    <property type="molecule type" value="Genomic_DNA"/>
</dbReference>
<evidence type="ECO:0000313" key="8">
    <source>
        <dbReference type="EMBL" id="KAK3295549.1"/>
    </source>
</evidence>
<comment type="subcellular location">
    <subcellularLocation>
        <location evidence="1">Membrane</location>
        <topology evidence="1">Multi-pass membrane protein</topology>
    </subcellularLocation>
</comment>
<accession>A0AAE0LSU0</accession>
<feature type="transmembrane region" description="Helical" evidence="6">
    <location>
        <begin position="378"/>
        <end position="400"/>
    </location>
</feature>
<evidence type="ECO:0000256" key="1">
    <source>
        <dbReference type="ARBA" id="ARBA00004141"/>
    </source>
</evidence>
<feature type="transmembrane region" description="Helical" evidence="6">
    <location>
        <begin position="252"/>
        <end position="272"/>
    </location>
</feature>
<dbReference type="GO" id="GO:0005385">
    <property type="term" value="F:zinc ion transmembrane transporter activity"/>
    <property type="evidence" value="ECO:0007669"/>
    <property type="project" value="TreeGrafter"/>
</dbReference>
<dbReference type="PANTHER" id="PTHR11040">
    <property type="entry name" value="ZINC/IRON TRANSPORTER"/>
    <property type="match status" value="1"/>
</dbReference>
<feature type="region of interest" description="Disordered" evidence="5">
    <location>
        <begin position="426"/>
        <end position="462"/>
    </location>
</feature>
<reference evidence="8" key="1">
    <citation type="journal article" date="2023" name="Mol. Phylogenet. Evol.">
        <title>Genome-scale phylogeny and comparative genomics of the fungal order Sordariales.</title>
        <authorList>
            <person name="Hensen N."/>
            <person name="Bonometti L."/>
            <person name="Westerberg I."/>
            <person name="Brannstrom I.O."/>
            <person name="Guillou S."/>
            <person name="Cros-Aarteil S."/>
            <person name="Calhoun S."/>
            <person name="Haridas S."/>
            <person name="Kuo A."/>
            <person name="Mondo S."/>
            <person name="Pangilinan J."/>
            <person name="Riley R."/>
            <person name="LaButti K."/>
            <person name="Andreopoulos B."/>
            <person name="Lipzen A."/>
            <person name="Chen C."/>
            <person name="Yan M."/>
            <person name="Daum C."/>
            <person name="Ng V."/>
            <person name="Clum A."/>
            <person name="Steindorff A."/>
            <person name="Ohm R.A."/>
            <person name="Martin F."/>
            <person name="Silar P."/>
            <person name="Natvig D.O."/>
            <person name="Lalanne C."/>
            <person name="Gautier V."/>
            <person name="Ament-Velasquez S.L."/>
            <person name="Kruys A."/>
            <person name="Hutchinson M.I."/>
            <person name="Powell A.J."/>
            <person name="Barry K."/>
            <person name="Miller A.N."/>
            <person name="Grigoriev I.V."/>
            <person name="Debuchy R."/>
            <person name="Gladieux P."/>
            <person name="Hiltunen Thoren M."/>
            <person name="Johannesson H."/>
        </authorList>
    </citation>
    <scope>NUCLEOTIDE SEQUENCE</scope>
    <source>
        <strain evidence="8">CBS 168.71</strain>
    </source>
</reference>
<keyword evidence="9" id="KW-1185">Reference proteome</keyword>
<feature type="compositionally biased region" description="Acidic residues" evidence="5">
    <location>
        <begin position="171"/>
        <end position="183"/>
    </location>
</feature>
<dbReference type="GO" id="GO:0005886">
    <property type="term" value="C:plasma membrane"/>
    <property type="evidence" value="ECO:0007669"/>
    <property type="project" value="TreeGrafter"/>
</dbReference>
<feature type="transmembrane region" description="Helical" evidence="6">
    <location>
        <begin position="292"/>
        <end position="311"/>
    </location>
</feature>
<feature type="region of interest" description="Disordered" evidence="5">
    <location>
        <begin position="163"/>
        <end position="183"/>
    </location>
</feature>
<dbReference type="RefSeq" id="XP_062659063.1">
    <property type="nucleotide sequence ID" value="XM_062798397.1"/>
</dbReference>
<evidence type="ECO:0000256" key="2">
    <source>
        <dbReference type="ARBA" id="ARBA00022692"/>
    </source>
</evidence>
<dbReference type="PANTHER" id="PTHR11040:SF44">
    <property type="entry name" value="PROTEIN ZNTC-RELATED"/>
    <property type="match status" value="1"/>
</dbReference>
<dbReference type="GeneID" id="87835345"/>
<sequence length="576" mass="60845">MRLQGAWKRHALPLTLWMATAGATITSPPERRQEPSITAISDCGFKAHETVQFCKAGTATYTVIAPGIPTSDLASSYTECHPHVSETWCMNPNGGEVQVAEATPPPSIESVTDCHMRDTEVYCSSDATEYRVLVTVTATADLPPMYTGCHPHDSVTYCLTPSGDDAQLQSESEEAEAGADEPTEENCHFHAGVEHCVGGSGGARSCERTDREYNIPLRIGLLFAILVTSAIGVFTPILLAKFLSTRANTALLIIKQFGTGVIMSTALVHLFTHAELMFGNECLGELKYEATTAAILMAGLFISFLIEYLGFRFVKSQAKKSAAVQTMEGVAVPMQSLRSLEMVSVYVMEAGVIFHSMSESFPQILPPVEAPYANQPQVIGLTLVVAGDSFLLTLFVVIIFHQMFEGLALGTRIAALGSGGNSSFTVGHSHGHGHGHGAPITDAKQTGEGSASSTGQGDPVPSYGDATGSAQPLFHVSMAKKIYLATAFALVTPVGMAIGIGVLNVFNGNDPQTIVAIGVLDAFSAGILLWVGVVEMWAADWVYGGGLTDASALVTCLGMGGLVSGMVIMSVLGKWA</sequence>
<feature type="chain" id="PRO_5042082466" evidence="7">
    <location>
        <begin position="27"/>
        <end position="576"/>
    </location>
</feature>
<feature type="transmembrane region" description="Helical" evidence="6">
    <location>
        <begin position="482"/>
        <end position="502"/>
    </location>
</feature>
<feature type="compositionally biased region" description="Polar residues" evidence="5">
    <location>
        <begin position="443"/>
        <end position="456"/>
    </location>
</feature>
<name>A0AAE0LSU0_9PEZI</name>
<feature type="signal peptide" evidence="7">
    <location>
        <begin position="1"/>
        <end position="26"/>
    </location>
</feature>
<evidence type="ECO:0000256" key="3">
    <source>
        <dbReference type="ARBA" id="ARBA00022989"/>
    </source>
</evidence>
<proteinExistence type="predicted"/>
<reference evidence="8" key="2">
    <citation type="submission" date="2023-06" db="EMBL/GenBank/DDBJ databases">
        <authorList>
            <consortium name="Lawrence Berkeley National Laboratory"/>
            <person name="Haridas S."/>
            <person name="Hensen N."/>
            <person name="Bonometti L."/>
            <person name="Westerberg I."/>
            <person name="Brannstrom I.O."/>
            <person name="Guillou S."/>
            <person name="Cros-Aarteil S."/>
            <person name="Calhoun S."/>
            <person name="Kuo A."/>
            <person name="Mondo S."/>
            <person name="Pangilinan J."/>
            <person name="Riley R."/>
            <person name="Labutti K."/>
            <person name="Andreopoulos B."/>
            <person name="Lipzen A."/>
            <person name="Chen C."/>
            <person name="Yanf M."/>
            <person name="Daum C."/>
            <person name="Ng V."/>
            <person name="Clum A."/>
            <person name="Steindorff A."/>
            <person name="Ohm R."/>
            <person name="Martin F."/>
            <person name="Silar P."/>
            <person name="Natvig D."/>
            <person name="Lalanne C."/>
            <person name="Gautier V."/>
            <person name="Ament-Velasquez S.L."/>
            <person name="Kruys A."/>
            <person name="Hutchinson M.I."/>
            <person name="Powell A.J."/>
            <person name="Barry K."/>
            <person name="Miller A.N."/>
            <person name="Grigoriev I.V."/>
            <person name="Debuchy R."/>
            <person name="Gladieux P."/>
            <person name="Thoren M.H."/>
            <person name="Johannesson H."/>
        </authorList>
    </citation>
    <scope>NUCLEOTIDE SEQUENCE</scope>
    <source>
        <strain evidence="8">CBS 168.71</strain>
    </source>
</reference>
<evidence type="ECO:0000313" key="9">
    <source>
        <dbReference type="Proteomes" id="UP001278766"/>
    </source>
</evidence>
<evidence type="ECO:0000256" key="5">
    <source>
        <dbReference type="SAM" id="MobiDB-lite"/>
    </source>
</evidence>
<gene>
    <name evidence="8" type="ORF">B0H64DRAFT_148401</name>
</gene>
<keyword evidence="3 6" id="KW-1133">Transmembrane helix</keyword>
<dbReference type="InterPro" id="IPR003689">
    <property type="entry name" value="ZIP"/>
</dbReference>
<feature type="transmembrane region" description="Helical" evidence="6">
    <location>
        <begin position="550"/>
        <end position="572"/>
    </location>
</feature>
<comment type="caution">
    <text evidence="8">The sequence shown here is derived from an EMBL/GenBank/DDBJ whole genome shotgun (WGS) entry which is preliminary data.</text>
</comment>
<protein>
    <submittedName>
        <fullName evidence="8">Uncharacterized protein</fullName>
    </submittedName>
</protein>
<evidence type="ECO:0000256" key="7">
    <source>
        <dbReference type="SAM" id="SignalP"/>
    </source>
</evidence>